<keyword evidence="5 11" id="KW-0863">Zinc-finger</keyword>
<feature type="compositionally biased region" description="Basic and acidic residues" evidence="13">
    <location>
        <begin position="313"/>
        <end position="323"/>
    </location>
</feature>
<evidence type="ECO:0000256" key="10">
    <source>
        <dbReference type="ARBA" id="ARBA00023242"/>
    </source>
</evidence>
<evidence type="ECO:0000313" key="17">
    <source>
        <dbReference type="RefSeq" id="XP_012945956.1"/>
    </source>
</evidence>
<feature type="zinc finger region" description="C3H1-type" evidence="11">
    <location>
        <begin position="204"/>
        <end position="231"/>
    </location>
</feature>
<evidence type="ECO:0000256" key="1">
    <source>
        <dbReference type="ARBA" id="ARBA00004123"/>
    </source>
</evidence>
<feature type="domain" description="C3H1-type" evidence="14">
    <location>
        <begin position="204"/>
        <end position="231"/>
    </location>
</feature>
<evidence type="ECO:0000256" key="7">
    <source>
        <dbReference type="ARBA" id="ARBA00023015"/>
    </source>
</evidence>
<evidence type="ECO:0000256" key="8">
    <source>
        <dbReference type="ARBA" id="ARBA00023125"/>
    </source>
</evidence>
<protein>
    <recommendedName>
        <fullName evidence="2">Zinc finger CCCH-type with G patch domain-containing protein</fullName>
    </recommendedName>
</protein>
<organism evidence="16 17">
    <name type="scientific">Aplysia californica</name>
    <name type="common">California sea hare</name>
    <dbReference type="NCBI Taxonomy" id="6500"/>
    <lineage>
        <taxon>Eukaryota</taxon>
        <taxon>Metazoa</taxon>
        <taxon>Spiralia</taxon>
        <taxon>Lophotrochozoa</taxon>
        <taxon>Mollusca</taxon>
        <taxon>Gastropoda</taxon>
        <taxon>Heterobranchia</taxon>
        <taxon>Euthyneura</taxon>
        <taxon>Tectipleura</taxon>
        <taxon>Aplysiida</taxon>
        <taxon>Aplysioidea</taxon>
        <taxon>Aplysiidae</taxon>
        <taxon>Aplysia</taxon>
    </lineage>
</organism>
<dbReference type="PANTHER" id="PTHR46297:SF1">
    <property type="entry name" value="ZINC FINGER CCCH-TYPE WITH G PATCH DOMAIN-CONTAINING PROTEIN"/>
    <property type="match status" value="1"/>
</dbReference>
<dbReference type="SMART" id="SM00356">
    <property type="entry name" value="ZnF_C3H1"/>
    <property type="match status" value="1"/>
</dbReference>
<dbReference type="InterPro" id="IPR041367">
    <property type="entry name" value="Znf-CCCH_4"/>
</dbReference>
<dbReference type="SMART" id="SM00443">
    <property type="entry name" value="G_patch"/>
    <property type="match status" value="1"/>
</dbReference>
<evidence type="ECO:0000256" key="5">
    <source>
        <dbReference type="ARBA" id="ARBA00022771"/>
    </source>
</evidence>
<feature type="compositionally biased region" description="Acidic residues" evidence="13">
    <location>
        <begin position="299"/>
        <end position="312"/>
    </location>
</feature>
<dbReference type="PROSITE" id="PS50174">
    <property type="entry name" value="G_PATCH"/>
    <property type="match status" value="1"/>
</dbReference>
<dbReference type="PROSITE" id="PS50103">
    <property type="entry name" value="ZF_C3H1"/>
    <property type="match status" value="1"/>
</dbReference>
<dbReference type="GeneID" id="101859535"/>
<dbReference type="SUPFAM" id="SSF63748">
    <property type="entry name" value="Tudor/PWWP/MBT"/>
    <property type="match status" value="1"/>
</dbReference>
<dbReference type="InterPro" id="IPR000467">
    <property type="entry name" value="G_patch_dom"/>
</dbReference>
<evidence type="ECO:0000256" key="9">
    <source>
        <dbReference type="ARBA" id="ARBA00023163"/>
    </source>
</evidence>
<comment type="subcellular location">
    <subcellularLocation>
        <location evidence="1">Nucleus</location>
    </subcellularLocation>
</comment>
<evidence type="ECO:0000256" key="11">
    <source>
        <dbReference type="PROSITE-ProRule" id="PRU00723"/>
    </source>
</evidence>
<feature type="compositionally biased region" description="Acidic residues" evidence="13">
    <location>
        <begin position="125"/>
        <end position="142"/>
    </location>
</feature>
<evidence type="ECO:0000256" key="4">
    <source>
        <dbReference type="ARBA" id="ARBA00022723"/>
    </source>
</evidence>
<evidence type="ECO:0000256" key="13">
    <source>
        <dbReference type="SAM" id="MobiDB-lite"/>
    </source>
</evidence>
<dbReference type="Pfam" id="PF18044">
    <property type="entry name" value="zf-CCCH_4"/>
    <property type="match status" value="1"/>
</dbReference>
<dbReference type="PANTHER" id="PTHR46297">
    <property type="entry name" value="ZINC FINGER CCCH-TYPE WITH G PATCH DOMAIN-CONTAINING PROTEIN"/>
    <property type="match status" value="1"/>
</dbReference>
<keyword evidence="16" id="KW-1185">Reference proteome</keyword>
<name>A0ABM1AE49_APLCA</name>
<dbReference type="CDD" id="cd20384">
    <property type="entry name" value="Tudor_ZGPAT"/>
    <property type="match status" value="1"/>
</dbReference>
<evidence type="ECO:0000256" key="3">
    <source>
        <dbReference type="ARBA" id="ARBA00022491"/>
    </source>
</evidence>
<keyword evidence="9" id="KW-0804">Transcription</keyword>
<keyword evidence="4 11" id="KW-0479">Metal-binding</keyword>
<keyword evidence="3" id="KW-0678">Repressor</keyword>
<dbReference type="RefSeq" id="XP_012945956.1">
    <property type="nucleotide sequence ID" value="XM_013090502.2"/>
</dbReference>
<proteinExistence type="predicted"/>
<keyword evidence="10" id="KW-0539">Nucleus</keyword>
<feature type="region of interest" description="Disordered" evidence="13">
    <location>
        <begin position="97"/>
        <end position="142"/>
    </location>
</feature>
<evidence type="ECO:0000256" key="2">
    <source>
        <dbReference type="ARBA" id="ARBA00022414"/>
    </source>
</evidence>
<feature type="compositionally biased region" description="Polar residues" evidence="13">
    <location>
        <begin position="101"/>
        <end position="115"/>
    </location>
</feature>
<evidence type="ECO:0000256" key="6">
    <source>
        <dbReference type="ARBA" id="ARBA00022833"/>
    </source>
</evidence>
<gene>
    <name evidence="17" type="primary">LOC101859535</name>
</gene>
<reference evidence="17" key="1">
    <citation type="submission" date="2025-08" db="UniProtKB">
        <authorList>
            <consortium name="RefSeq"/>
        </authorList>
    </citation>
    <scope>IDENTIFICATION</scope>
</reference>
<dbReference type="Pfam" id="PF01585">
    <property type="entry name" value="G-patch"/>
    <property type="match status" value="1"/>
</dbReference>
<evidence type="ECO:0000256" key="12">
    <source>
        <dbReference type="SAM" id="Coils"/>
    </source>
</evidence>
<evidence type="ECO:0000259" key="15">
    <source>
        <dbReference type="PROSITE" id="PS50174"/>
    </source>
</evidence>
<dbReference type="InterPro" id="IPR000571">
    <property type="entry name" value="Znf_CCCH"/>
</dbReference>
<feature type="coiled-coil region" evidence="12">
    <location>
        <begin position="412"/>
        <end position="445"/>
    </location>
</feature>
<evidence type="ECO:0000313" key="16">
    <source>
        <dbReference type="Proteomes" id="UP000694888"/>
    </source>
</evidence>
<keyword evidence="8" id="KW-0238">DNA-binding</keyword>
<keyword evidence="6 11" id="KW-0862">Zinc</keyword>
<sequence>MNEDEETKQEASLELYKAQVSQVSQAIQAAGESPDLIQLRTDLQELIKLTEDSLLELKKAKLLQSVGVPESGGGAAQGAESTIDDEYAAFQAALADDVQSPGPSSRQQQVLSASTSKEKHQDFGDNNDDDNDYYDDEREEEREIGPADVYLSSLIGTKCRAPFSHDWGGLHYGNAMILSADAPSNEDAVADHKVRVVFVNPVHLSLVPCKYFMEGNCRFGDDECRFSHGHPVPVSELQAYVEPDHSKLCEGCRCLAKSSDEVWYPGVVVETCGSDHFLMVKFDSGKEEQAVPVENVIPIEDEDESDSDDEDGDKTNADQKPLTENDGDEEDEEEEIEMPVYLWKPLQTTEKLGAWEAHTKGIGSKLMAKMGYITGQGLGRHGDGRAEPVPILLLPQGKSLDKIMELKEMSGNADLFNAMKKLEKRQKIMEKKQEAQEKRGKQREKLGVFGFLNHRLAAGEKGEYLASRLVTTQGLSQN</sequence>
<feature type="domain" description="G-patch" evidence="15">
    <location>
        <begin position="359"/>
        <end position="405"/>
    </location>
</feature>
<dbReference type="Gene3D" id="2.30.30.140">
    <property type="match status" value="1"/>
</dbReference>
<dbReference type="Gene3D" id="2.30.30.1190">
    <property type="match status" value="1"/>
</dbReference>
<evidence type="ECO:0000259" key="14">
    <source>
        <dbReference type="PROSITE" id="PS50103"/>
    </source>
</evidence>
<keyword evidence="7" id="KW-0805">Transcription regulation</keyword>
<feature type="region of interest" description="Disordered" evidence="13">
    <location>
        <begin position="290"/>
        <end position="336"/>
    </location>
</feature>
<keyword evidence="12" id="KW-0175">Coiled coil</keyword>
<accession>A0ABM1AE49</accession>
<feature type="compositionally biased region" description="Acidic residues" evidence="13">
    <location>
        <begin position="325"/>
        <end position="336"/>
    </location>
</feature>
<dbReference type="Proteomes" id="UP000694888">
    <property type="component" value="Unplaced"/>
</dbReference>